<dbReference type="Gene3D" id="1.10.10.1190">
    <property type="entry name" value="Antirestriction protein ArdA, domain 3"/>
    <property type="match status" value="1"/>
</dbReference>
<sequence>MEMQVFINNLGKYNEGEVPANLQNYFDYEAFGVI</sequence>
<name>A0A0A5FXS4_9BACI</name>
<dbReference type="AlphaFoldDB" id="A0A0A5FXS4"/>
<dbReference type="Proteomes" id="UP000030401">
    <property type="component" value="Unassembled WGS sequence"/>
</dbReference>
<accession>A0A0A5FXS4</accession>
<evidence type="ECO:0000313" key="1">
    <source>
        <dbReference type="EMBL" id="KGX84589.1"/>
    </source>
</evidence>
<dbReference type="STRING" id="1385512.N784_13145"/>
<dbReference type="InterPro" id="IPR041893">
    <property type="entry name" value="ArdA_dom3"/>
</dbReference>
<organism evidence="1 2">
    <name type="scientific">Pontibacillus litoralis JSM 072002</name>
    <dbReference type="NCBI Taxonomy" id="1385512"/>
    <lineage>
        <taxon>Bacteria</taxon>
        <taxon>Bacillati</taxon>
        <taxon>Bacillota</taxon>
        <taxon>Bacilli</taxon>
        <taxon>Bacillales</taxon>
        <taxon>Bacillaceae</taxon>
        <taxon>Pontibacillus</taxon>
    </lineage>
</organism>
<evidence type="ECO:0000313" key="2">
    <source>
        <dbReference type="Proteomes" id="UP000030401"/>
    </source>
</evidence>
<dbReference type="EMBL" id="AVPG01000035">
    <property type="protein sequence ID" value="KGX84589.1"/>
    <property type="molecule type" value="Genomic_DNA"/>
</dbReference>
<proteinExistence type="predicted"/>
<protein>
    <submittedName>
        <fullName evidence="1">Uncharacterized protein</fullName>
    </submittedName>
</protein>
<gene>
    <name evidence="1" type="ORF">N784_13145</name>
</gene>
<comment type="caution">
    <text evidence="1">The sequence shown here is derived from an EMBL/GenBank/DDBJ whole genome shotgun (WGS) entry which is preliminary data.</text>
</comment>
<keyword evidence="2" id="KW-1185">Reference proteome</keyword>
<reference evidence="1 2" key="1">
    <citation type="submission" date="2013-08" db="EMBL/GenBank/DDBJ databases">
        <authorList>
            <person name="Huang J."/>
            <person name="Wang G."/>
        </authorList>
    </citation>
    <scope>NUCLEOTIDE SEQUENCE [LARGE SCALE GENOMIC DNA]</scope>
    <source>
        <strain evidence="1 2">JSM 072002</strain>
    </source>
</reference>